<name>A0A0A9BP27_ARUDO</name>
<accession>A0A0A9BP27</accession>
<dbReference type="AlphaFoldDB" id="A0A0A9BP27"/>
<organism evidence="1">
    <name type="scientific">Arundo donax</name>
    <name type="common">Giant reed</name>
    <name type="synonym">Donax arundinaceus</name>
    <dbReference type="NCBI Taxonomy" id="35708"/>
    <lineage>
        <taxon>Eukaryota</taxon>
        <taxon>Viridiplantae</taxon>
        <taxon>Streptophyta</taxon>
        <taxon>Embryophyta</taxon>
        <taxon>Tracheophyta</taxon>
        <taxon>Spermatophyta</taxon>
        <taxon>Magnoliopsida</taxon>
        <taxon>Liliopsida</taxon>
        <taxon>Poales</taxon>
        <taxon>Poaceae</taxon>
        <taxon>PACMAD clade</taxon>
        <taxon>Arundinoideae</taxon>
        <taxon>Arundineae</taxon>
        <taxon>Arundo</taxon>
    </lineage>
</organism>
<dbReference type="EMBL" id="GBRH01233962">
    <property type="protein sequence ID" value="JAD63933.1"/>
    <property type="molecule type" value="Transcribed_RNA"/>
</dbReference>
<protein>
    <submittedName>
        <fullName evidence="1">Uncharacterized protein</fullName>
    </submittedName>
</protein>
<reference evidence="1" key="1">
    <citation type="submission" date="2014-09" db="EMBL/GenBank/DDBJ databases">
        <authorList>
            <person name="Magalhaes I.L.F."/>
            <person name="Oliveira U."/>
            <person name="Santos F.R."/>
            <person name="Vidigal T.H.D.A."/>
            <person name="Brescovit A.D."/>
            <person name="Santos A.J."/>
        </authorList>
    </citation>
    <scope>NUCLEOTIDE SEQUENCE</scope>
    <source>
        <tissue evidence="1">Shoot tissue taken approximately 20 cm above the soil surface</tissue>
    </source>
</reference>
<sequence length="19" mass="2308">MLNFFPFRIIDTNYVRCSA</sequence>
<evidence type="ECO:0000313" key="1">
    <source>
        <dbReference type="EMBL" id="JAD63933.1"/>
    </source>
</evidence>
<reference evidence="1" key="2">
    <citation type="journal article" date="2015" name="Data Brief">
        <title>Shoot transcriptome of the giant reed, Arundo donax.</title>
        <authorList>
            <person name="Barrero R.A."/>
            <person name="Guerrero F.D."/>
            <person name="Moolhuijzen P."/>
            <person name="Goolsby J.A."/>
            <person name="Tidwell J."/>
            <person name="Bellgard S.E."/>
            <person name="Bellgard M.I."/>
        </authorList>
    </citation>
    <scope>NUCLEOTIDE SEQUENCE</scope>
    <source>
        <tissue evidence="1">Shoot tissue taken approximately 20 cm above the soil surface</tissue>
    </source>
</reference>
<proteinExistence type="predicted"/>